<dbReference type="SUPFAM" id="SSF56645">
    <property type="entry name" value="Acyl-CoA dehydrogenase NM domain-like"/>
    <property type="match status" value="1"/>
</dbReference>
<dbReference type="RefSeq" id="WP_179432762.1">
    <property type="nucleotide sequence ID" value="NZ_BAABLC010000001.1"/>
</dbReference>
<dbReference type="EMBL" id="JACCBH010000001">
    <property type="protein sequence ID" value="NYD54444.1"/>
    <property type="molecule type" value="Genomic_DNA"/>
</dbReference>
<dbReference type="GO" id="GO:0003995">
    <property type="term" value="F:acyl-CoA dehydrogenase activity"/>
    <property type="evidence" value="ECO:0007669"/>
    <property type="project" value="TreeGrafter"/>
</dbReference>
<dbReference type="InterPro" id="IPR046373">
    <property type="entry name" value="Acyl-CoA_Oxase/DH_mid-dom_sf"/>
</dbReference>
<dbReference type="InterPro" id="IPR009100">
    <property type="entry name" value="AcylCoA_DH/oxidase_NM_dom_sf"/>
</dbReference>
<dbReference type="PANTHER" id="PTHR43884:SF12">
    <property type="entry name" value="ISOVALERYL-COA DEHYDROGENASE, MITOCHONDRIAL-RELATED"/>
    <property type="match status" value="1"/>
</dbReference>
<organism evidence="1 2">
    <name type="scientific">Microbacterium pseudoresistens</name>
    <dbReference type="NCBI Taxonomy" id="640634"/>
    <lineage>
        <taxon>Bacteria</taxon>
        <taxon>Bacillati</taxon>
        <taxon>Actinomycetota</taxon>
        <taxon>Actinomycetes</taxon>
        <taxon>Micrococcales</taxon>
        <taxon>Microbacteriaceae</taxon>
        <taxon>Microbacterium</taxon>
    </lineage>
</organism>
<dbReference type="PANTHER" id="PTHR43884">
    <property type="entry name" value="ACYL-COA DEHYDROGENASE"/>
    <property type="match status" value="1"/>
</dbReference>
<keyword evidence="2" id="KW-1185">Reference proteome</keyword>
<dbReference type="Proteomes" id="UP000552045">
    <property type="component" value="Unassembled WGS sequence"/>
</dbReference>
<dbReference type="Gene3D" id="2.40.110.10">
    <property type="entry name" value="Butyryl-CoA Dehydrogenase, subunit A, domain 2"/>
    <property type="match status" value="1"/>
</dbReference>
<accession>A0A7Y9JP96</accession>
<gene>
    <name evidence="1" type="ORF">BKA02_001499</name>
</gene>
<proteinExistence type="predicted"/>
<dbReference type="AlphaFoldDB" id="A0A7Y9JP96"/>
<protein>
    <submittedName>
        <fullName evidence="1">Alkylation response protein AidB-like acyl-CoA dehydrogenase</fullName>
    </submittedName>
</protein>
<comment type="caution">
    <text evidence="1">The sequence shown here is derived from an EMBL/GenBank/DDBJ whole genome shotgun (WGS) entry which is preliminary data.</text>
</comment>
<evidence type="ECO:0000313" key="1">
    <source>
        <dbReference type="EMBL" id="NYD54444.1"/>
    </source>
</evidence>
<reference evidence="1 2" key="1">
    <citation type="submission" date="2020-07" db="EMBL/GenBank/DDBJ databases">
        <title>Sequencing the genomes of 1000 actinobacteria strains.</title>
        <authorList>
            <person name="Klenk H.-P."/>
        </authorList>
    </citation>
    <scope>NUCLEOTIDE SEQUENCE [LARGE SCALE GENOMIC DNA]</scope>
    <source>
        <strain evidence="1 2">DSM 22185</strain>
    </source>
</reference>
<name>A0A7Y9JP96_9MICO</name>
<evidence type="ECO:0000313" key="2">
    <source>
        <dbReference type="Proteomes" id="UP000552045"/>
    </source>
</evidence>
<sequence length="370" mass="38221">MTAALARSRDDIVAASAARAATTAGAVDGAESEPLHDTLAAYAAIGALGAGVDRDDDDLSDAVAVLSAVAGECMSTAFSLWAHRMVTEYVRASALPARDELLDELVSGRRAGSIAMATALQEAAGLGAVPTLAAPDGEGGYRVSGRIAWASNIAEGTLVVFPARVVAEGAEASADDGARVILVTTVGEDGLTTRPVEDLLALGATRSAMLAFDGLHVPAGNVLAESLAAVAAQRTTHFLLQTALCLGLARRSLAEAGERLGGPNQVLGGFQTRLSAQAEALTADLDRFARSADAVSPREVTLLRFESARLANAAARHESALTGGRGFVTTSATNRRLREASFLPVQSPSEVQLLWELEQFGDRLADAYTI</sequence>